<name>A0AAV0IX58_9ROSI</name>
<reference evidence="1" key="1">
    <citation type="submission" date="2022-08" db="EMBL/GenBank/DDBJ databases">
        <authorList>
            <person name="Gutierrez-Valencia J."/>
        </authorList>
    </citation>
    <scope>NUCLEOTIDE SEQUENCE</scope>
</reference>
<evidence type="ECO:0000313" key="1">
    <source>
        <dbReference type="EMBL" id="CAI0402232.1"/>
    </source>
</evidence>
<comment type="caution">
    <text evidence="1">The sequence shown here is derived from an EMBL/GenBank/DDBJ whole genome shotgun (WGS) entry which is preliminary data.</text>
</comment>
<keyword evidence="2" id="KW-1185">Reference proteome</keyword>
<gene>
    <name evidence="1" type="ORF">LITE_LOCUS11516</name>
</gene>
<accession>A0AAV0IX58</accession>
<dbReference type="EMBL" id="CAMGYJ010000004">
    <property type="protein sequence ID" value="CAI0402232.1"/>
    <property type="molecule type" value="Genomic_DNA"/>
</dbReference>
<organism evidence="1 2">
    <name type="scientific">Linum tenue</name>
    <dbReference type="NCBI Taxonomy" id="586396"/>
    <lineage>
        <taxon>Eukaryota</taxon>
        <taxon>Viridiplantae</taxon>
        <taxon>Streptophyta</taxon>
        <taxon>Embryophyta</taxon>
        <taxon>Tracheophyta</taxon>
        <taxon>Spermatophyta</taxon>
        <taxon>Magnoliopsida</taxon>
        <taxon>eudicotyledons</taxon>
        <taxon>Gunneridae</taxon>
        <taxon>Pentapetalae</taxon>
        <taxon>rosids</taxon>
        <taxon>fabids</taxon>
        <taxon>Malpighiales</taxon>
        <taxon>Linaceae</taxon>
        <taxon>Linum</taxon>
    </lineage>
</organism>
<sequence>MIWICRGI</sequence>
<protein>
    <submittedName>
        <fullName evidence="1">Uncharacterized protein</fullName>
    </submittedName>
</protein>
<evidence type="ECO:0000313" key="2">
    <source>
        <dbReference type="Proteomes" id="UP001154282"/>
    </source>
</evidence>
<proteinExistence type="predicted"/>
<dbReference type="Proteomes" id="UP001154282">
    <property type="component" value="Unassembled WGS sequence"/>
</dbReference>